<proteinExistence type="predicted"/>
<reference evidence="2" key="1">
    <citation type="journal article" date="2023" name="Front. Plant Sci.">
        <title>Chromosomal-level genome assembly of Melastoma candidum provides insights into trichome evolution.</title>
        <authorList>
            <person name="Zhong Y."/>
            <person name="Wu W."/>
            <person name="Sun C."/>
            <person name="Zou P."/>
            <person name="Liu Y."/>
            <person name="Dai S."/>
            <person name="Zhou R."/>
        </authorList>
    </citation>
    <scope>NUCLEOTIDE SEQUENCE [LARGE SCALE GENOMIC DNA]</scope>
</reference>
<dbReference type="Proteomes" id="UP001057402">
    <property type="component" value="Chromosome 10"/>
</dbReference>
<accession>A0ACB9MA91</accession>
<name>A0ACB9MA91_9MYRT</name>
<organism evidence="1 2">
    <name type="scientific">Melastoma candidum</name>
    <dbReference type="NCBI Taxonomy" id="119954"/>
    <lineage>
        <taxon>Eukaryota</taxon>
        <taxon>Viridiplantae</taxon>
        <taxon>Streptophyta</taxon>
        <taxon>Embryophyta</taxon>
        <taxon>Tracheophyta</taxon>
        <taxon>Spermatophyta</taxon>
        <taxon>Magnoliopsida</taxon>
        <taxon>eudicotyledons</taxon>
        <taxon>Gunneridae</taxon>
        <taxon>Pentapetalae</taxon>
        <taxon>rosids</taxon>
        <taxon>malvids</taxon>
        <taxon>Myrtales</taxon>
        <taxon>Melastomataceae</taxon>
        <taxon>Melastomatoideae</taxon>
        <taxon>Melastomateae</taxon>
        <taxon>Melastoma</taxon>
    </lineage>
</organism>
<evidence type="ECO:0000313" key="2">
    <source>
        <dbReference type="Proteomes" id="UP001057402"/>
    </source>
</evidence>
<sequence length="142" mass="16352">MASMALSTRKDPRFKAPKIRVIHLFAPEIIKTDTANFRDLVQSLTGNAAAAEANHDCGPERKRARELEPRVVVPERPKPRKAVHFDLFRGLDSRERLTVKEERMDCGNYLKDFIDLDDGFMWELRGLQPTPHFEAPHPYTLI</sequence>
<protein>
    <submittedName>
        <fullName evidence="1">Uncharacterized protein</fullName>
    </submittedName>
</protein>
<dbReference type="EMBL" id="CM042889">
    <property type="protein sequence ID" value="KAI4319595.1"/>
    <property type="molecule type" value="Genomic_DNA"/>
</dbReference>
<evidence type="ECO:0000313" key="1">
    <source>
        <dbReference type="EMBL" id="KAI4319595.1"/>
    </source>
</evidence>
<keyword evidence="2" id="KW-1185">Reference proteome</keyword>
<gene>
    <name evidence="1" type="ORF">MLD38_033177</name>
</gene>
<comment type="caution">
    <text evidence="1">The sequence shown here is derived from an EMBL/GenBank/DDBJ whole genome shotgun (WGS) entry which is preliminary data.</text>
</comment>